<dbReference type="InterPro" id="IPR050638">
    <property type="entry name" value="AA-Vitamin_Transporters"/>
</dbReference>
<feature type="transmembrane region" description="Helical" evidence="6">
    <location>
        <begin position="125"/>
        <end position="144"/>
    </location>
</feature>
<keyword evidence="9" id="KW-1185">Reference proteome</keyword>
<dbReference type="RefSeq" id="WP_092439684.1">
    <property type="nucleotide sequence ID" value="NZ_FMYP01000054.1"/>
</dbReference>
<dbReference type="InterPro" id="IPR037185">
    <property type="entry name" value="EmrE-like"/>
</dbReference>
<proteinExistence type="predicted"/>
<feature type="domain" description="EamA" evidence="7">
    <location>
        <begin position="7"/>
        <end position="139"/>
    </location>
</feature>
<gene>
    <name evidence="8" type="ORF">SAMN05216323_105425</name>
</gene>
<dbReference type="Proteomes" id="UP000199452">
    <property type="component" value="Unassembled WGS sequence"/>
</dbReference>
<sequence length="314" mass="34233">MSKRAKAHLAIISANILFGINYSAAKFAMPTYVSPNAFALLRIGSAAFLFWAVFLFVKGEKVDRKDFPRLIFASLFGVVLNQVLFLQGLNHTTPIDSAIIQTANPVLVLVLAAFLLHERITITKLLGIAVGASGAILLIMQRGALSFGNEQMLGNFLSLLNTLSYAAYLVIMRPLMQKYSSITVMKWIFLFGLIPIIPMGFSSVAAISWSTMPVEAWLAIGFVLIGATFFSYLLIARGLKDVKPATVSIYIYSQPLIASLCAIALGQGKLGTAQIISTILVFTGVYLVSRSTDMLKLALLPIVAAWKRRFNSQS</sequence>
<evidence type="ECO:0000256" key="1">
    <source>
        <dbReference type="ARBA" id="ARBA00004651"/>
    </source>
</evidence>
<dbReference type="AlphaFoldDB" id="A0A1G6PT40"/>
<keyword evidence="5 6" id="KW-0472">Membrane</keyword>
<dbReference type="PANTHER" id="PTHR32322">
    <property type="entry name" value="INNER MEMBRANE TRANSPORTER"/>
    <property type="match status" value="1"/>
</dbReference>
<dbReference type="OrthoDB" id="9811486at2"/>
<feature type="transmembrane region" description="Helical" evidence="6">
    <location>
        <begin position="187"/>
        <end position="210"/>
    </location>
</feature>
<dbReference type="STRING" id="1640674.SAMN05216323_105425"/>
<reference evidence="8 9" key="1">
    <citation type="submission" date="2016-09" db="EMBL/GenBank/DDBJ databases">
        <authorList>
            <person name="Capua I."/>
            <person name="De Benedictis P."/>
            <person name="Joannis T."/>
            <person name="Lombin L.H."/>
            <person name="Cattoli G."/>
        </authorList>
    </citation>
    <scope>NUCLEOTIDE SEQUENCE [LARGE SCALE GENOMIC DNA]</scope>
    <source>
        <strain evidence="8 9">A7P-90m</strain>
    </source>
</reference>
<evidence type="ECO:0000256" key="2">
    <source>
        <dbReference type="ARBA" id="ARBA00022475"/>
    </source>
</evidence>
<feature type="transmembrane region" description="Helical" evidence="6">
    <location>
        <begin position="37"/>
        <end position="57"/>
    </location>
</feature>
<feature type="transmembrane region" description="Helical" evidence="6">
    <location>
        <begin position="216"/>
        <end position="235"/>
    </location>
</feature>
<feature type="transmembrane region" description="Helical" evidence="6">
    <location>
        <begin position="7"/>
        <end position="25"/>
    </location>
</feature>
<feature type="transmembrane region" description="Helical" evidence="6">
    <location>
        <begin position="247"/>
        <end position="265"/>
    </location>
</feature>
<accession>A0A1G6PT40</accession>
<keyword evidence="2" id="KW-1003">Cell membrane</keyword>
<organism evidence="8 9">
    <name type="scientific">Williamwhitmania taraxaci</name>
    <dbReference type="NCBI Taxonomy" id="1640674"/>
    <lineage>
        <taxon>Bacteria</taxon>
        <taxon>Pseudomonadati</taxon>
        <taxon>Bacteroidota</taxon>
        <taxon>Bacteroidia</taxon>
        <taxon>Bacteroidales</taxon>
        <taxon>Williamwhitmaniaceae</taxon>
        <taxon>Williamwhitmania</taxon>
    </lineage>
</organism>
<feature type="transmembrane region" description="Helical" evidence="6">
    <location>
        <begin position="69"/>
        <end position="86"/>
    </location>
</feature>
<comment type="subcellular location">
    <subcellularLocation>
        <location evidence="1">Cell membrane</location>
        <topology evidence="1">Multi-pass membrane protein</topology>
    </subcellularLocation>
</comment>
<protein>
    <submittedName>
        <fullName evidence="8">EamA domain-containing membrane protein RarD</fullName>
    </submittedName>
</protein>
<evidence type="ECO:0000259" key="7">
    <source>
        <dbReference type="Pfam" id="PF00892"/>
    </source>
</evidence>
<keyword evidence="4 6" id="KW-1133">Transmembrane helix</keyword>
<dbReference type="GO" id="GO:0005886">
    <property type="term" value="C:plasma membrane"/>
    <property type="evidence" value="ECO:0007669"/>
    <property type="project" value="UniProtKB-SubCell"/>
</dbReference>
<dbReference type="SUPFAM" id="SSF103481">
    <property type="entry name" value="Multidrug resistance efflux transporter EmrE"/>
    <property type="match status" value="2"/>
</dbReference>
<feature type="transmembrane region" description="Helical" evidence="6">
    <location>
        <begin position="98"/>
        <end position="116"/>
    </location>
</feature>
<evidence type="ECO:0000313" key="9">
    <source>
        <dbReference type="Proteomes" id="UP000199452"/>
    </source>
</evidence>
<evidence type="ECO:0000256" key="4">
    <source>
        <dbReference type="ARBA" id="ARBA00022989"/>
    </source>
</evidence>
<name>A0A1G6PT40_9BACT</name>
<dbReference type="PANTHER" id="PTHR32322:SF18">
    <property type="entry name" value="S-ADENOSYLMETHIONINE_S-ADENOSYLHOMOCYSTEINE TRANSPORTER"/>
    <property type="match status" value="1"/>
</dbReference>
<dbReference type="EMBL" id="FMYP01000054">
    <property type="protein sequence ID" value="SDC82814.1"/>
    <property type="molecule type" value="Genomic_DNA"/>
</dbReference>
<dbReference type="InterPro" id="IPR000620">
    <property type="entry name" value="EamA_dom"/>
</dbReference>
<feature type="transmembrane region" description="Helical" evidence="6">
    <location>
        <begin position="156"/>
        <end position="175"/>
    </location>
</feature>
<dbReference type="Pfam" id="PF00892">
    <property type="entry name" value="EamA"/>
    <property type="match status" value="2"/>
</dbReference>
<evidence type="ECO:0000256" key="6">
    <source>
        <dbReference type="SAM" id="Phobius"/>
    </source>
</evidence>
<keyword evidence="3 6" id="KW-0812">Transmembrane</keyword>
<feature type="transmembrane region" description="Helical" evidence="6">
    <location>
        <begin position="271"/>
        <end position="289"/>
    </location>
</feature>
<evidence type="ECO:0000256" key="3">
    <source>
        <dbReference type="ARBA" id="ARBA00022692"/>
    </source>
</evidence>
<dbReference type="Gene3D" id="1.10.3730.20">
    <property type="match status" value="1"/>
</dbReference>
<evidence type="ECO:0000313" key="8">
    <source>
        <dbReference type="EMBL" id="SDC82814.1"/>
    </source>
</evidence>
<evidence type="ECO:0000256" key="5">
    <source>
        <dbReference type="ARBA" id="ARBA00023136"/>
    </source>
</evidence>
<feature type="domain" description="EamA" evidence="7">
    <location>
        <begin position="153"/>
        <end position="289"/>
    </location>
</feature>